<accession>B8IBV4</accession>
<dbReference type="InterPro" id="IPR029063">
    <property type="entry name" value="SAM-dependent_MTases_sf"/>
</dbReference>
<dbReference type="SUPFAM" id="SSF53335">
    <property type="entry name" value="S-adenosyl-L-methionine-dependent methyltransferases"/>
    <property type="match status" value="1"/>
</dbReference>
<dbReference type="EMBL" id="CP001349">
    <property type="protein sequence ID" value="ACL61136.1"/>
    <property type="molecule type" value="Genomic_DNA"/>
</dbReference>
<dbReference type="KEGG" id="mno:Mnod_6349"/>
<dbReference type="HOGENOM" id="CLU_064473_0_0_5"/>
<reference evidence="1 2" key="1">
    <citation type="submission" date="2009-01" db="EMBL/GenBank/DDBJ databases">
        <title>Complete sequence of chromosome of Methylobacterium nodulans ORS 2060.</title>
        <authorList>
            <consortium name="US DOE Joint Genome Institute"/>
            <person name="Lucas S."/>
            <person name="Copeland A."/>
            <person name="Lapidus A."/>
            <person name="Glavina del Rio T."/>
            <person name="Dalin E."/>
            <person name="Tice H."/>
            <person name="Bruce D."/>
            <person name="Goodwin L."/>
            <person name="Pitluck S."/>
            <person name="Sims D."/>
            <person name="Brettin T."/>
            <person name="Detter J.C."/>
            <person name="Han C."/>
            <person name="Larimer F."/>
            <person name="Land M."/>
            <person name="Hauser L."/>
            <person name="Kyrpides N."/>
            <person name="Ivanova N."/>
            <person name="Marx C.J."/>
            <person name="Richardson P."/>
        </authorList>
    </citation>
    <scope>NUCLEOTIDE SEQUENCE [LARGE SCALE GENOMIC DNA]</scope>
    <source>
        <strain evidence="2">LMG 21967 / CNCM I-2342 / ORS 2060</strain>
    </source>
</reference>
<dbReference type="AlphaFoldDB" id="B8IBV4"/>
<dbReference type="Gene3D" id="3.40.50.150">
    <property type="entry name" value="Vaccinia Virus protein VP39"/>
    <property type="match status" value="1"/>
</dbReference>
<keyword evidence="2" id="KW-1185">Reference proteome</keyword>
<keyword evidence="1" id="KW-0808">Transferase</keyword>
<dbReference type="GO" id="GO:0032259">
    <property type="term" value="P:methylation"/>
    <property type="evidence" value="ECO:0007669"/>
    <property type="project" value="UniProtKB-KW"/>
</dbReference>
<evidence type="ECO:0000313" key="2">
    <source>
        <dbReference type="Proteomes" id="UP000008207"/>
    </source>
</evidence>
<organism evidence="1 2">
    <name type="scientific">Methylobacterium nodulans (strain LMG 21967 / CNCM I-2342 / ORS 2060)</name>
    <dbReference type="NCBI Taxonomy" id="460265"/>
    <lineage>
        <taxon>Bacteria</taxon>
        <taxon>Pseudomonadati</taxon>
        <taxon>Pseudomonadota</taxon>
        <taxon>Alphaproteobacteria</taxon>
        <taxon>Hyphomicrobiales</taxon>
        <taxon>Methylobacteriaceae</taxon>
        <taxon>Methylobacterium</taxon>
    </lineage>
</organism>
<proteinExistence type="predicted"/>
<dbReference type="Proteomes" id="UP000008207">
    <property type="component" value="Chromosome"/>
</dbReference>
<gene>
    <name evidence="1" type="ordered locus">Mnod_6349</name>
</gene>
<dbReference type="OrthoDB" id="428497at2"/>
<sequence length="366" mass="40702">MSRNSAQAIRETSQALLKAPRTPAMANVAVPAARVVHSPSVYTRLPVHSRERHYAAVAYDVNRALDQVYDIALSEGYDPFISELIDFLGLMKDSFKEKTWREAVLPAAREHKVAALVHECPFTRHSYLRPRGYPGDAGLLDFVYRHPVARPLEGAATAGGRSVMAHTVNVTACEAVRQRKEILARTIDEVARLRPGAEVLAVACGHLREAESSLALREGRVSRLVATDQDPVSLETVAAYRDTISPAIEVRNLSVRHFIAAKHDLGSFDLVYAAGLYDYLEERLAARLTRSLFGLLNSGGRLLVPNFRTGVREEAYMEAYMDWYLLYRSRAEIEAFAAEIPASAIARTAYFEDASGLIGYLEIERR</sequence>
<name>B8IBV4_METNO</name>
<protein>
    <submittedName>
        <fullName evidence="1">Methyltransferase type 12</fullName>
    </submittedName>
</protein>
<dbReference type="eggNOG" id="COG2227">
    <property type="taxonomic scope" value="Bacteria"/>
</dbReference>
<dbReference type="RefSeq" id="WP_015932715.1">
    <property type="nucleotide sequence ID" value="NC_011894.1"/>
</dbReference>
<evidence type="ECO:0000313" key="1">
    <source>
        <dbReference type="EMBL" id="ACL61136.1"/>
    </source>
</evidence>
<dbReference type="CDD" id="cd02440">
    <property type="entry name" value="AdoMet_MTases"/>
    <property type="match status" value="1"/>
</dbReference>
<dbReference type="GO" id="GO:0008168">
    <property type="term" value="F:methyltransferase activity"/>
    <property type="evidence" value="ECO:0007669"/>
    <property type="project" value="UniProtKB-KW"/>
</dbReference>
<keyword evidence="1" id="KW-0489">Methyltransferase</keyword>